<evidence type="ECO:0000256" key="8">
    <source>
        <dbReference type="ARBA" id="ARBA00037841"/>
    </source>
</evidence>
<evidence type="ECO:0000256" key="13">
    <source>
        <dbReference type="SAM" id="Coils"/>
    </source>
</evidence>
<dbReference type="GO" id="GO:0003352">
    <property type="term" value="P:regulation of cilium movement"/>
    <property type="evidence" value="ECO:0007669"/>
    <property type="project" value="TreeGrafter"/>
</dbReference>
<comment type="similarity">
    <text evidence="9">Belongs to the DRC2 family.</text>
</comment>
<dbReference type="Pfam" id="PF14772">
    <property type="entry name" value="NYD-SP28"/>
    <property type="match status" value="1"/>
</dbReference>
<evidence type="ECO:0000256" key="1">
    <source>
        <dbReference type="ARBA" id="ARBA00004611"/>
    </source>
</evidence>
<comment type="subcellular location">
    <subcellularLocation>
        <location evidence="1">Cytoplasm</location>
        <location evidence="1">Cytoskeleton</location>
        <location evidence="1">Flagellum axoneme</location>
    </subcellularLocation>
    <subcellularLocation>
        <location evidence="8">Cytoplasm</location>
        <location evidence="8">Cytoskeleton</location>
        <location evidence="8">Flagellum basal body</location>
    </subcellularLocation>
</comment>
<reference evidence="15" key="1">
    <citation type="submission" date="2020-11" db="EMBL/GenBank/DDBJ databases">
        <authorList>
            <person name="Tran Van P."/>
        </authorList>
    </citation>
    <scope>NUCLEOTIDE SEQUENCE</scope>
</reference>
<gene>
    <name evidence="15" type="ORF">TCEB3V08_LOCUS7325</name>
</gene>
<evidence type="ECO:0000256" key="6">
    <source>
        <dbReference type="ARBA" id="ARBA00023212"/>
    </source>
</evidence>
<evidence type="ECO:0000256" key="4">
    <source>
        <dbReference type="ARBA" id="ARBA00023054"/>
    </source>
</evidence>
<evidence type="ECO:0000256" key="10">
    <source>
        <dbReference type="ARBA" id="ARBA00040899"/>
    </source>
</evidence>
<dbReference type="AlphaFoldDB" id="A0A7R9CX63"/>
<sequence>MNLFGEVEKVPAVDPEKEAKLESARKKRELREERHALRLKMARDHTQKLKRDHLSRELKMGKHAFTEIMKKQSELMSKLKTGELKRSVELLWETINNTVDMKDMSVNLLLDELESIDEEYHKNFRAHLETIEGFINFYQRRIQEMQQDYKTKLNNILDQDKAFINTQMESYDAEEYNFNLIYYEMEKRNAQWLRLIDEEKLPILLIEKQMDDEDKKDLDSAFTLRWNPMFAKYRDFLEMYHANVDETLTRYREMKEKDERDAHILKRQTIKMDYLHETIHKMEQYNFDLQENQEEKVSDLKYQRKFLTQYYCKIRDELKEHHEDDYRRLKLLSIQSNMTTSRLQKLVEKREKILKLAAKCRKFEMQKEKVLPFLRENACYYKNASLNDIDFENDKKEIDGNDSINETGKTIKIEIQEEFIKNTTNSLKELRNFWLCVAQADLTRTNLRQEHDKLELENKYLRQLVKCYLSEAPCNAIPSLQADDVNYVDYESKIKYNKKLTEKKGLQPTVVSIPNPISLPPITAKSSLPRLCRCHQRSFALLATTLLTHTPPPNRHPSSVSLHSTSVSVVIVN</sequence>
<evidence type="ECO:0000256" key="5">
    <source>
        <dbReference type="ARBA" id="ARBA00023069"/>
    </source>
</evidence>
<dbReference type="PANTHER" id="PTHR21625:SF0">
    <property type="entry name" value="DYNEIN REGULATORY COMPLEX SUBUNIT 2"/>
    <property type="match status" value="1"/>
</dbReference>
<dbReference type="PANTHER" id="PTHR21625">
    <property type="entry name" value="NYD-SP28 PROTEIN"/>
    <property type="match status" value="1"/>
</dbReference>
<evidence type="ECO:0000313" key="15">
    <source>
        <dbReference type="EMBL" id="CAD7404103.1"/>
    </source>
</evidence>
<feature type="domain" description="Dynein regulatory complex protein 1/2 N-terminal" evidence="14">
    <location>
        <begin position="40"/>
        <end position="131"/>
    </location>
</feature>
<protein>
    <recommendedName>
        <fullName evidence="10">Dynein regulatory complex subunit 2</fullName>
    </recommendedName>
    <alternativeName>
        <fullName evidence="11">Coiled-coil domain-containing protein 65</fullName>
    </alternativeName>
</protein>
<evidence type="ECO:0000259" key="14">
    <source>
        <dbReference type="Pfam" id="PF14772"/>
    </source>
</evidence>
<dbReference type="GO" id="GO:0005858">
    <property type="term" value="C:axonemal dynein complex"/>
    <property type="evidence" value="ECO:0007669"/>
    <property type="project" value="InterPro"/>
</dbReference>
<evidence type="ECO:0000256" key="12">
    <source>
        <dbReference type="ARBA" id="ARBA00045865"/>
    </source>
</evidence>
<proteinExistence type="inferred from homology"/>
<evidence type="ECO:0000256" key="3">
    <source>
        <dbReference type="ARBA" id="ARBA00022846"/>
    </source>
</evidence>
<keyword evidence="6" id="KW-0206">Cytoskeleton</keyword>
<evidence type="ECO:0000256" key="9">
    <source>
        <dbReference type="ARBA" id="ARBA00038424"/>
    </source>
</evidence>
<dbReference type="GO" id="GO:0060285">
    <property type="term" value="P:cilium-dependent cell motility"/>
    <property type="evidence" value="ECO:0007669"/>
    <property type="project" value="TreeGrafter"/>
</dbReference>
<keyword evidence="4 13" id="KW-0175">Coiled coil</keyword>
<dbReference type="InterPro" id="IPR039750">
    <property type="entry name" value="DRC1/DRC2"/>
</dbReference>
<dbReference type="GO" id="GO:0070286">
    <property type="term" value="P:axonemal dynein complex assembly"/>
    <property type="evidence" value="ECO:0007669"/>
    <property type="project" value="InterPro"/>
</dbReference>
<keyword evidence="7" id="KW-0966">Cell projection</keyword>
<feature type="coiled-coil region" evidence="13">
    <location>
        <begin position="437"/>
        <end position="464"/>
    </location>
</feature>
<comment type="function">
    <text evidence="12">Component of the nexin-dynein regulatory complex (N-DRC), a key regulator of ciliary/flagellar motility which maintains the alignment and integrity of the distal axoneme and regulates microtubule sliding in motile axonemes. Plays a critical role in the assembly of N-DRC and also stabilizes the assembly of multiple inner dynein arms and radial spokes. Coassembles with DRC1 to form a central scaffold needed for assembly of the N-DRC and its attachment to the outer doublet microtubules.</text>
</comment>
<evidence type="ECO:0000256" key="11">
    <source>
        <dbReference type="ARBA" id="ARBA00041517"/>
    </source>
</evidence>
<dbReference type="InterPro" id="IPR039505">
    <property type="entry name" value="DRC1/2_N"/>
</dbReference>
<organism evidence="15">
    <name type="scientific">Timema cristinae</name>
    <name type="common">Walking stick</name>
    <dbReference type="NCBI Taxonomy" id="61476"/>
    <lineage>
        <taxon>Eukaryota</taxon>
        <taxon>Metazoa</taxon>
        <taxon>Ecdysozoa</taxon>
        <taxon>Arthropoda</taxon>
        <taxon>Hexapoda</taxon>
        <taxon>Insecta</taxon>
        <taxon>Pterygota</taxon>
        <taxon>Neoptera</taxon>
        <taxon>Polyneoptera</taxon>
        <taxon>Phasmatodea</taxon>
        <taxon>Timematodea</taxon>
        <taxon>Timematoidea</taxon>
        <taxon>Timematidae</taxon>
        <taxon>Timema</taxon>
    </lineage>
</organism>
<keyword evidence="2" id="KW-0963">Cytoplasm</keyword>
<dbReference type="EMBL" id="OC319045">
    <property type="protein sequence ID" value="CAD7404103.1"/>
    <property type="molecule type" value="Genomic_DNA"/>
</dbReference>
<keyword evidence="5" id="KW-0969">Cilium</keyword>
<evidence type="ECO:0000256" key="2">
    <source>
        <dbReference type="ARBA" id="ARBA00022490"/>
    </source>
</evidence>
<name>A0A7R9CX63_TIMCR</name>
<evidence type="ECO:0000256" key="7">
    <source>
        <dbReference type="ARBA" id="ARBA00023273"/>
    </source>
</evidence>
<keyword evidence="3" id="KW-0282">Flagellum</keyword>
<accession>A0A7R9CX63</accession>